<dbReference type="EMBL" id="GGFK01015222">
    <property type="protein sequence ID" value="MBW48543.1"/>
    <property type="molecule type" value="Transcribed_RNA"/>
</dbReference>
<dbReference type="AlphaFoldDB" id="A0A2M4B659"/>
<reference evidence="1" key="1">
    <citation type="submission" date="2018-01" db="EMBL/GenBank/DDBJ databases">
        <title>An insight into the sialome of Amazonian anophelines.</title>
        <authorList>
            <person name="Ribeiro J.M."/>
            <person name="Scarpassa V."/>
            <person name="Calvo E."/>
        </authorList>
    </citation>
    <scope>NUCLEOTIDE SEQUENCE</scope>
    <source>
        <tissue evidence="1">Salivary glands</tissue>
    </source>
</reference>
<evidence type="ECO:0000313" key="1">
    <source>
        <dbReference type="EMBL" id="MBW48543.1"/>
    </source>
</evidence>
<proteinExistence type="predicted"/>
<name>A0A2M4B659_9DIPT</name>
<protein>
    <submittedName>
        <fullName evidence="1">Putative secreted protein</fullName>
    </submittedName>
</protein>
<sequence length="93" mass="10648">MSRFFFVASTMATNAQSAEGHDEAPHCLGFLGGEWIRQKRVPPLPASYHSPLAYYTHSKFSKQNKKKRWFPSLAGLLAVVLFRNTPKWLVQIR</sequence>
<accession>A0A2M4B659</accession>
<organism evidence="1">
    <name type="scientific">Anopheles triannulatus</name>
    <dbReference type="NCBI Taxonomy" id="58253"/>
    <lineage>
        <taxon>Eukaryota</taxon>
        <taxon>Metazoa</taxon>
        <taxon>Ecdysozoa</taxon>
        <taxon>Arthropoda</taxon>
        <taxon>Hexapoda</taxon>
        <taxon>Insecta</taxon>
        <taxon>Pterygota</taxon>
        <taxon>Neoptera</taxon>
        <taxon>Endopterygota</taxon>
        <taxon>Diptera</taxon>
        <taxon>Nematocera</taxon>
        <taxon>Culicoidea</taxon>
        <taxon>Culicidae</taxon>
        <taxon>Anophelinae</taxon>
        <taxon>Anopheles</taxon>
    </lineage>
</organism>